<feature type="non-terminal residue" evidence="4">
    <location>
        <position position="1"/>
    </location>
</feature>
<dbReference type="EMBL" id="JACVXC010000049">
    <property type="protein sequence ID" value="MBD0837064.1"/>
    <property type="molecule type" value="Genomic_DNA"/>
</dbReference>
<dbReference type="Gene3D" id="3.40.190.10">
    <property type="entry name" value="Periplasmic binding protein-like II"/>
    <property type="match status" value="2"/>
</dbReference>
<sequence length="84" mass="9238">YDGKLYGLPKSTETPVFIYNKKLMPEAPESFDDVLAFSKGDKGGAQYGFLANWTDFYFANGVLSGYGSYVFKDDNGTLDAKDLG</sequence>
<dbReference type="InterPro" id="IPR006059">
    <property type="entry name" value="SBP"/>
</dbReference>
<dbReference type="PANTHER" id="PTHR30061:SF50">
    <property type="entry name" value="MALTOSE_MALTODEXTRIN-BINDING PERIPLASMIC PROTEIN"/>
    <property type="match status" value="1"/>
</dbReference>
<keyword evidence="5" id="KW-1185">Reference proteome</keyword>
<comment type="similarity">
    <text evidence="1">Belongs to the bacterial solute-binding protein 1 family.</text>
</comment>
<dbReference type="Proteomes" id="UP000602057">
    <property type="component" value="Unassembled WGS sequence"/>
</dbReference>
<dbReference type="AlphaFoldDB" id="A0A8J6QBG4"/>
<accession>A0A8J6QBG4</accession>
<feature type="non-terminal residue" evidence="4">
    <location>
        <position position="84"/>
    </location>
</feature>
<dbReference type="GO" id="GO:0015768">
    <property type="term" value="P:maltose transport"/>
    <property type="evidence" value="ECO:0007669"/>
    <property type="project" value="TreeGrafter"/>
</dbReference>
<evidence type="ECO:0000256" key="1">
    <source>
        <dbReference type="ARBA" id="ARBA00008520"/>
    </source>
</evidence>
<reference evidence="4" key="1">
    <citation type="journal article" date="2013" name="Int. J. Syst. Evol. Microbiol.">
        <title>Aestuariibaculum suncheonense gen. nov., sp. nov., a marine bacterium of the family Flavobacteriaceae isolated from a tidal flat and emended descriptions of the genera Gaetbulibacter and Tamlana.</title>
        <authorList>
            <person name="Jeong S.H."/>
            <person name="Park M.S."/>
            <person name="Jin H.M."/>
            <person name="Lee K."/>
            <person name="Park W."/>
            <person name="Jeon C.O."/>
        </authorList>
    </citation>
    <scope>NUCLEOTIDE SEQUENCE</scope>
    <source>
        <strain evidence="4">SC17</strain>
    </source>
</reference>
<gene>
    <name evidence="4" type="ORF">ICJ84_16680</name>
</gene>
<dbReference type="SUPFAM" id="SSF53850">
    <property type="entry name" value="Periplasmic binding protein-like II"/>
    <property type="match status" value="1"/>
</dbReference>
<dbReference type="GO" id="GO:0055052">
    <property type="term" value="C:ATP-binding cassette (ABC) transporter complex, substrate-binding subunit-containing"/>
    <property type="evidence" value="ECO:0007669"/>
    <property type="project" value="TreeGrafter"/>
</dbReference>
<protein>
    <submittedName>
        <fullName evidence="4">Extracellular solute-binding protein</fullName>
    </submittedName>
</protein>
<organism evidence="4 5">
    <name type="scientific">Aestuariibaculum suncheonense</name>
    <dbReference type="NCBI Taxonomy" id="1028745"/>
    <lineage>
        <taxon>Bacteria</taxon>
        <taxon>Pseudomonadati</taxon>
        <taxon>Bacteroidota</taxon>
        <taxon>Flavobacteriia</taxon>
        <taxon>Flavobacteriales</taxon>
        <taxon>Flavobacteriaceae</taxon>
    </lineage>
</organism>
<dbReference type="GO" id="GO:0042956">
    <property type="term" value="P:maltodextrin transmembrane transport"/>
    <property type="evidence" value="ECO:0007669"/>
    <property type="project" value="TreeGrafter"/>
</dbReference>
<evidence type="ECO:0000256" key="2">
    <source>
        <dbReference type="ARBA" id="ARBA00022448"/>
    </source>
</evidence>
<name>A0A8J6QBG4_9FLAO</name>
<proteinExistence type="inferred from homology"/>
<comment type="caution">
    <text evidence="4">The sequence shown here is derived from an EMBL/GenBank/DDBJ whole genome shotgun (WGS) entry which is preliminary data.</text>
</comment>
<evidence type="ECO:0000313" key="5">
    <source>
        <dbReference type="Proteomes" id="UP000602057"/>
    </source>
</evidence>
<keyword evidence="2" id="KW-0813">Transport</keyword>
<keyword evidence="3" id="KW-0732">Signal</keyword>
<evidence type="ECO:0000256" key="3">
    <source>
        <dbReference type="ARBA" id="ARBA00022729"/>
    </source>
</evidence>
<dbReference type="PANTHER" id="PTHR30061">
    <property type="entry name" value="MALTOSE-BINDING PERIPLASMIC PROTEIN"/>
    <property type="match status" value="1"/>
</dbReference>
<reference evidence="4" key="2">
    <citation type="submission" date="2020-09" db="EMBL/GenBank/DDBJ databases">
        <authorList>
            <person name="Wu Z."/>
        </authorList>
    </citation>
    <scope>NUCLEOTIDE SEQUENCE</scope>
    <source>
        <strain evidence="4">SC17</strain>
    </source>
</reference>
<dbReference type="Pfam" id="PF01547">
    <property type="entry name" value="SBP_bac_1"/>
    <property type="match status" value="1"/>
</dbReference>
<dbReference type="GO" id="GO:1901982">
    <property type="term" value="F:maltose binding"/>
    <property type="evidence" value="ECO:0007669"/>
    <property type="project" value="TreeGrafter"/>
</dbReference>
<evidence type="ECO:0000313" key="4">
    <source>
        <dbReference type="EMBL" id="MBD0837064.1"/>
    </source>
</evidence>